<keyword evidence="2" id="KW-1185">Reference proteome</keyword>
<organism evidence="1 2">
    <name type="scientific">Erwinia phage Cronus</name>
    <dbReference type="NCBI Taxonomy" id="2163633"/>
    <lineage>
        <taxon>Viruses</taxon>
        <taxon>Duplodnaviria</taxon>
        <taxon>Heunggongvirae</taxon>
        <taxon>Uroviricota</taxon>
        <taxon>Caudoviricetes</taxon>
        <taxon>Pantevenvirales</taxon>
        <taxon>Straboviridae</taxon>
        <taxon>Tevenvirinae</taxon>
        <taxon>Risoevirus</taxon>
        <taxon>Risoevirus cronus</taxon>
        <taxon>Roskildevirus cronus</taxon>
    </lineage>
</organism>
<accession>A0A2S1GLT2</accession>
<proteinExistence type="predicted"/>
<dbReference type="RefSeq" id="YP_010095144.1">
    <property type="nucleotide sequence ID" value="NC_055743.1"/>
</dbReference>
<dbReference type="EMBL" id="MH059636">
    <property type="protein sequence ID" value="AWD90345.1"/>
    <property type="molecule type" value="Genomic_DNA"/>
</dbReference>
<dbReference type="GeneID" id="65112778"/>
<dbReference type="KEGG" id="vg:65112778"/>
<dbReference type="Proteomes" id="UP000246316">
    <property type="component" value="Segment"/>
</dbReference>
<name>A0A2S1GLT2_9CAUD</name>
<sequence>MTKEDIIKALLIRVCETKNVNIHLGKNYFVNIYRHIPGYYDEFVKTARNIYDIHGHEDTIEKDIDDYFRINKFSN</sequence>
<evidence type="ECO:0000313" key="2">
    <source>
        <dbReference type="Proteomes" id="UP000246316"/>
    </source>
</evidence>
<evidence type="ECO:0000313" key="1">
    <source>
        <dbReference type="EMBL" id="AWD90345.1"/>
    </source>
</evidence>
<reference evidence="1" key="1">
    <citation type="submission" date="2018-03" db="EMBL/GenBank/DDBJ databases">
        <title>Phage therapy in agriculture - a green tech approach to combat plant pathogenic bacteria.</title>
        <authorList>
            <person name="Carstens A.B."/>
            <person name="Djurhuus A.M."/>
            <person name="Hansen L.H."/>
        </authorList>
    </citation>
    <scope>NUCLEOTIDE SEQUENCE [LARGE SCALE GENOMIC DNA]</scope>
</reference>
<protein>
    <submittedName>
        <fullName evidence="1">Uncharacterized protein</fullName>
    </submittedName>
</protein>